<keyword evidence="1" id="KW-0812">Transmembrane</keyword>
<feature type="transmembrane region" description="Helical" evidence="1">
    <location>
        <begin position="353"/>
        <end position="374"/>
    </location>
</feature>
<organism evidence="3 4">
    <name type="scientific">Chloracidobacterium validum</name>
    <dbReference type="NCBI Taxonomy" id="2821543"/>
    <lineage>
        <taxon>Bacteria</taxon>
        <taxon>Pseudomonadati</taxon>
        <taxon>Acidobacteriota</taxon>
        <taxon>Terriglobia</taxon>
        <taxon>Terriglobales</taxon>
        <taxon>Acidobacteriaceae</taxon>
        <taxon>Chloracidobacterium</taxon>
    </lineage>
</organism>
<dbReference type="InterPro" id="IPR050879">
    <property type="entry name" value="Acyltransferase_3"/>
</dbReference>
<feature type="transmembrane region" description="Helical" evidence="1">
    <location>
        <begin position="252"/>
        <end position="269"/>
    </location>
</feature>
<keyword evidence="4" id="KW-1185">Reference proteome</keyword>
<feature type="transmembrane region" description="Helical" evidence="1">
    <location>
        <begin position="12"/>
        <end position="30"/>
    </location>
</feature>
<feature type="transmembrane region" description="Helical" evidence="1">
    <location>
        <begin position="222"/>
        <end position="240"/>
    </location>
</feature>
<dbReference type="RefSeq" id="WP_211429338.1">
    <property type="nucleotide sequence ID" value="NZ_CP072648.1"/>
</dbReference>
<evidence type="ECO:0000256" key="1">
    <source>
        <dbReference type="SAM" id="Phobius"/>
    </source>
</evidence>
<feature type="transmembrane region" description="Helical" evidence="1">
    <location>
        <begin position="281"/>
        <end position="300"/>
    </location>
</feature>
<evidence type="ECO:0000313" key="4">
    <source>
        <dbReference type="Proteomes" id="UP000676506"/>
    </source>
</evidence>
<dbReference type="Proteomes" id="UP000676506">
    <property type="component" value="Chromosome 1"/>
</dbReference>
<dbReference type="EMBL" id="CP072648">
    <property type="protein sequence ID" value="QUW03447.1"/>
    <property type="molecule type" value="Genomic_DNA"/>
</dbReference>
<dbReference type="GO" id="GO:0016746">
    <property type="term" value="F:acyltransferase activity"/>
    <property type="evidence" value="ECO:0007669"/>
    <property type="project" value="UniProtKB-KW"/>
</dbReference>
<keyword evidence="3" id="KW-0012">Acyltransferase</keyword>
<keyword evidence="1" id="KW-0472">Membrane</keyword>
<dbReference type="Pfam" id="PF01757">
    <property type="entry name" value="Acyl_transf_3"/>
    <property type="match status" value="1"/>
</dbReference>
<keyword evidence="1" id="KW-1133">Transmembrane helix</keyword>
<feature type="transmembrane region" description="Helical" evidence="1">
    <location>
        <begin position="50"/>
        <end position="71"/>
    </location>
</feature>
<name>A0ABX8B931_9BACT</name>
<dbReference type="PANTHER" id="PTHR23028:SF53">
    <property type="entry name" value="ACYL_TRANSF_3 DOMAIN-CONTAINING PROTEIN"/>
    <property type="match status" value="1"/>
</dbReference>
<feature type="transmembrane region" description="Helical" evidence="1">
    <location>
        <begin position="186"/>
        <end position="210"/>
    </location>
</feature>
<evidence type="ECO:0000259" key="2">
    <source>
        <dbReference type="Pfam" id="PF01757"/>
    </source>
</evidence>
<dbReference type="PANTHER" id="PTHR23028">
    <property type="entry name" value="ACETYLTRANSFERASE"/>
    <property type="match status" value="1"/>
</dbReference>
<feature type="domain" description="Acyltransferase 3" evidence="2">
    <location>
        <begin position="10"/>
        <end position="366"/>
    </location>
</feature>
<protein>
    <submittedName>
        <fullName evidence="3">Acyltransferase</fullName>
    </submittedName>
</protein>
<feature type="transmembrane region" description="Helical" evidence="1">
    <location>
        <begin position="321"/>
        <end position="341"/>
    </location>
</feature>
<keyword evidence="3" id="KW-0808">Transferase</keyword>
<evidence type="ECO:0000313" key="3">
    <source>
        <dbReference type="EMBL" id="QUW03447.1"/>
    </source>
</evidence>
<dbReference type="InterPro" id="IPR002656">
    <property type="entry name" value="Acyl_transf_3_dom"/>
</dbReference>
<feature type="transmembrane region" description="Helical" evidence="1">
    <location>
        <begin position="92"/>
        <end position="113"/>
    </location>
</feature>
<gene>
    <name evidence="3" type="ORF">J8C06_03130</name>
</gene>
<proteinExistence type="predicted"/>
<sequence length="390" mass="44883">MANPGTKRFVELDGIRGFGALVVVLFHYVHLITRQSPPSPLKHAADYLGWTIGIMDLFFILSGFLIAGVLYDARLKPNYFKTFYLRRLLRIFPLYYAVVGLFLIARLVAWAGGLEALHWLIQRPVSTLNATDGRWFISYWLYLQNFAMAYAGEYGAYWLSPTWSLAVEEQFYLGLPLLIRYVPARWLRGVVLGFIMAAPILRFGLALTPYGNATAQYVLTPLRFDALGFGVLTALLYRDASAWDWLTRQRPWWWTMLAVTSGWLFLLYSRRLSFYAPAQVATFYFAQAVAYTMLFWLVLTRQSGRLAGFFRWSWFVWVGEFSYGLYLMHVPVLGLAHAVVFGGPPNLETLPRILVTSAAAVVVIWLAKLSWEYFEKPFIRRGQRFRYDAA</sequence>
<reference evidence="3 4" key="1">
    <citation type="submission" date="2021-03" db="EMBL/GenBank/DDBJ databases">
        <title>Genomic and phenotypic characterization of Chloracidobacterium isolates provides evidence for multiple species.</title>
        <authorList>
            <person name="Saini M.K."/>
            <person name="Costas A.M.G."/>
            <person name="Tank M."/>
            <person name="Bryant D.A."/>
        </authorList>
    </citation>
    <scope>NUCLEOTIDE SEQUENCE [LARGE SCALE GENOMIC DNA]</scope>
    <source>
        <strain evidence="3 4">BV2-C</strain>
    </source>
</reference>
<accession>A0ABX8B931</accession>